<evidence type="ECO:0000256" key="6">
    <source>
        <dbReference type="SAM" id="Phobius"/>
    </source>
</evidence>
<keyword evidence="4 6" id="KW-1133">Transmembrane helix</keyword>
<keyword evidence="5 6" id="KW-0472">Membrane</keyword>
<proteinExistence type="predicted"/>
<evidence type="ECO:0000256" key="2">
    <source>
        <dbReference type="ARBA" id="ARBA00022475"/>
    </source>
</evidence>
<sequence length="694" mass="73515">MQVDTSSVVHKHKVAPEGKGAAPAWRTRWTGMWSLAAIDARPLLFAFSLCAGAATYFLAPEEPSLLACLGAWIGAGLLLLAARRLVTWSFLYVLMVAGFGVVTGFTAGAVRTRLVDAPVVTEATRPVMLEGWVAGVEPGKKGPRLRLEVHAIQGFAPEDQPRFVRLTHMARLEVAPGRFVRCWAVLRPPPAPVLPGDYDFQRQAYFEQLGAVGYVQGRCRGGTLGAPTGIADRLGISLSTFRRNLAAHVNVAAGERAGGFAAALISGDRSFMAEEDQEALRGSGLAHLLAISGLHMGIVGGLVFFLTQKALVLFEPLALRVPVQKPAAVTALLASLAYLVLSGASVSTQRAFIMSAVVFGAVLFDRAAISMRSFAIAMIAVVLLQPESVMTPGFQMSFAASGALIATYEAWSHRRAGRERVLGPIPFAWASLVMTSVVAAVATAPFALYHFDRLAGLGLIANLLAMPVISFVSAPSAALALLLTPFGLGDVGLRLFGYSLELVLMIAHGCADMAPSKVSLPSAMPGASMALFAVSLALVTTARGAGRVLLCALAVLPAVYLWTESPQLVLHWSASGEVFARTSEGGMKRFDFADGDGLAPLRYSTLEAASCGELPCELETPAGRLELSNEGNCRPLHEAVLQLSLTAPGEACAFNHNWEQVSRVGGLSVWQGKSGMIVQAGAVCRDRPWRQCQS</sequence>
<feature type="transmembrane region" description="Helical" evidence="6">
    <location>
        <begin position="429"/>
        <end position="451"/>
    </location>
</feature>
<dbReference type="AlphaFoldDB" id="A0A059G405"/>
<evidence type="ECO:0000256" key="5">
    <source>
        <dbReference type="ARBA" id="ARBA00023136"/>
    </source>
</evidence>
<dbReference type="PANTHER" id="PTHR30619">
    <property type="entry name" value="DNA INTERNALIZATION/COMPETENCE PROTEIN COMEC/REC2"/>
    <property type="match status" value="1"/>
</dbReference>
<accession>A0A059G405</accession>
<keyword evidence="2" id="KW-1003">Cell membrane</keyword>
<dbReference type="PANTHER" id="PTHR30619:SF1">
    <property type="entry name" value="RECOMBINATION PROTEIN 2"/>
    <property type="match status" value="1"/>
</dbReference>
<dbReference type="InterPro" id="IPR025405">
    <property type="entry name" value="DUF4131"/>
</dbReference>
<evidence type="ECO:0000259" key="8">
    <source>
        <dbReference type="Pfam" id="PF13567"/>
    </source>
</evidence>
<dbReference type="EMBL" id="ARYL01000025">
    <property type="protein sequence ID" value="KDA01587.1"/>
    <property type="molecule type" value="Genomic_DNA"/>
</dbReference>
<name>A0A059G405_9PROT</name>
<dbReference type="STRING" id="1280953.HOC_15017"/>
<dbReference type="GO" id="GO:0005886">
    <property type="term" value="C:plasma membrane"/>
    <property type="evidence" value="ECO:0007669"/>
    <property type="project" value="UniProtKB-SubCell"/>
</dbReference>
<feature type="transmembrane region" description="Helical" evidence="6">
    <location>
        <begin position="326"/>
        <end position="344"/>
    </location>
</feature>
<feature type="domain" description="ComEC/Rec2-related protein" evidence="7">
    <location>
        <begin position="264"/>
        <end position="539"/>
    </location>
</feature>
<comment type="caution">
    <text evidence="9">The sequence shown here is derived from an EMBL/GenBank/DDBJ whole genome shotgun (WGS) entry which is preliminary data.</text>
</comment>
<dbReference type="Proteomes" id="UP000024942">
    <property type="component" value="Unassembled WGS sequence"/>
</dbReference>
<dbReference type="PATRIC" id="fig|1280953.3.peg.3019"/>
<keyword evidence="3 6" id="KW-0812">Transmembrane</keyword>
<evidence type="ECO:0000313" key="10">
    <source>
        <dbReference type="Proteomes" id="UP000024942"/>
    </source>
</evidence>
<dbReference type="InterPro" id="IPR052159">
    <property type="entry name" value="Competence_DNA_uptake"/>
</dbReference>
<feature type="transmembrane region" description="Helical" evidence="6">
    <location>
        <begin position="88"/>
        <end position="110"/>
    </location>
</feature>
<evidence type="ECO:0000256" key="3">
    <source>
        <dbReference type="ARBA" id="ARBA00022692"/>
    </source>
</evidence>
<dbReference type="Pfam" id="PF03772">
    <property type="entry name" value="Competence"/>
    <property type="match status" value="1"/>
</dbReference>
<dbReference type="InterPro" id="IPR004477">
    <property type="entry name" value="ComEC_N"/>
</dbReference>
<feature type="domain" description="DUF4131" evidence="8">
    <location>
        <begin position="67"/>
        <end position="217"/>
    </location>
</feature>
<evidence type="ECO:0000256" key="4">
    <source>
        <dbReference type="ARBA" id="ARBA00022989"/>
    </source>
</evidence>
<organism evidence="9 10">
    <name type="scientific">Hyphomonas oceanitis SCH89</name>
    <dbReference type="NCBI Taxonomy" id="1280953"/>
    <lineage>
        <taxon>Bacteria</taxon>
        <taxon>Pseudomonadati</taxon>
        <taxon>Pseudomonadota</taxon>
        <taxon>Alphaproteobacteria</taxon>
        <taxon>Hyphomonadales</taxon>
        <taxon>Hyphomonadaceae</taxon>
        <taxon>Hyphomonas</taxon>
    </lineage>
</organism>
<keyword evidence="10" id="KW-1185">Reference proteome</keyword>
<dbReference type="Pfam" id="PF13567">
    <property type="entry name" value="DUF4131"/>
    <property type="match status" value="1"/>
</dbReference>
<comment type="subcellular location">
    <subcellularLocation>
        <location evidence="1">Cell membrane</location>
        <topology evidence="1">Multi-pass membrane protein</topology>
    </subcellularLocation>
</comment>
<feature type="transmembrane region" description="Helical" evidence="6">
    <location>
        <begin position="457"/>
        <end position="483"/>
    </location>
</feature>
<evidence type="ECO:0000313" key="9">
    <source>
        <dbReference type="EMBL" id="KDA01587.1"/>
    </source>
</evidence>
<dbReference type="eggNOG" id="COG0658">
    <property type="taxonomic scope" value="Bacteria"/>
</dbReference>
<reference evidence="9 10" key="1">
    <citation type="journal article" date="2014" name="Antonie Van Leeuwenhoek">
        <title>Hyphomonas beringensis sp. nov. and Hyphomonas chukchiensis sp. nov., isolated from surface seawater of the Bering Sea and Chukchi Sea.</title>
        <authorList>
            <person name="Li C."/>
            <person name="Lai Q."/>
            <person name="Li G."/>
            <person name="Dong C."/>
            <person name="Wang J."/>
            <person name="Liao Y."/>
            <person name="Shao Z."/>
        </authorList>
    </citation>
    <scope>NUCLEOTIDE SEQUENCE [LARGE SCALE GENOMIC DNA]</scope>
    <source>
        <strain evidence="9 10">SCH89</strain>
    </source>
</reference>
<feature type="transmembrane region" description="Helical" evidence="6">
    <location>
        <begin position="285"/>
        <end position="306"/>
    </location>
</feature>
<feature type="transmembrane region" description="Helical" evidence="6">
    <location>
        <begin position="40"/>
        <end position="58"/>
    </location>
</feature>
<feature type="transmembrane region" description="Helical" evidence="6">
    <location>
        <begin position="65"/>
        <end position="82"/>
    </location>
</feature>
<protein>
    <submittedName>
        <fullName evidence="9">ComEC/Rec2-like protein</fullName>
    </submittedName>
</protein>
<dbReference type="NCBIfam" id="TIGR00360">
    <property type="entry name" value="ComEC_N-term"/>
    <property type="match status" value="1"/>
</dbReference>
<evidence type="ECO:0000256" key="1">
    <source>
        <dbReference type="ARBA" id="ARBA00004651"/>
    </source>
</evidence>
<gene>
    <name evidence="9" type="ORF">HOC_15017</name>
</gene>
<feature type="transmembrane region" description="Helical" evidence="6">
    <location>
        <begin position="356"/>
        <end position="383"/>
    </location>
</feature>
<evidence type="ECO:0000259" key="7">
    <source>
        <dbReference type="Pfam" id="PF03772"/>
    </source>
</evidence>